<dbReference type="Gene3D" id="1.10.10.10">
    <property type="entry name" value="Winged helix-like DNA-binding domain superfamily/Winged helix DNA-binding domain"/>
    <property type="match status" value="1"/>
</dbReference>
<gene>
    <name evidence="5" type="ORF">JOC83_000053</name>
</gene>
<dbReference type="Pfam" id="PF00392">
    <property type="entry name" value="GntR"/>
    <property type="match status" value="1"/>
</dbReference>
<dbReference type="PROSITE" id="PS50949">
    <property type="entry name" value="HTH_GNTR"/>
    <property type="match status" value="1"/>
</dbReference>
<keyword evidence="6" id="KW-1185">Reference proteome</keyword>
<evidence type="ECO:0000256" key="1">
    <source>
        <dbReference type="ARBA" id="ARBA00023015"/>
    </source>
</evidence>
<keyword evidence="3" id="KW-0804">Transcription</keyword>
<evidence type="ECO:0000313" key="6">
    <source>
        <dbReference type="Proteomes" id="UP000809829"/>
    </source>
</evidence>
<dbReference type="Proteomes" id="UP000809829">
    <property type="component" value="Unassembled WGS sequence"/>
</dbReference>
<organism evidence="5 6">
    <name type="scientific">Priestia iocasae</name>
    <dbReference type="NCBI Taxonomy" id="2291674"/>
    <lineage>
        <taxon>Bacteria</taxon>
        <taxon>Bacillati</taxon>
        <taxon>Bacillota</taxon>
        <taxon>Bacilli</taxon>
        <taxon>Bacillales</taxon>
        <taxon>Bacillaceae</taxon>
        <taxon>Priestia</taxon>
    </lineage>
</organism>
<dbReference type="InterPro" id="IPR036388">
    <property type="entry name" value="WH-like_DNA-bd_sf"/>
</dbReference>
<dbReference type="GO" id="GO:0003677">
    <property type="term" value="F:DNA binding"/>
    <property type="evidence" value="ECO:0007669"/>
    <property type="project" value="UniProtKB-KW"/>
</dbReference>
<dbReference type="PANTHER" id="PTHR43537">
    <property type="entry name" value="TRANSCRIPTIONAL REGULATOR, GNTR FAMILY"/>
    <property type="match status" value="1"/>
</dbReference>
<comment type="caution">
    <text evidence="5">The sequence shown here is derived from an EMBL/GenBank/DDBJ whole genome shotgun (WGS) entry which is preliminary data.</text>
</comment>
<dbReference type="InterPro" id="IPR036390">
    <property type="entry name" value="WH_DNA-bd_sf"/>
</dbReference>
<reference evidence="5 6" key="1">
    <citation type="submission" date="2021-01" db="EMBL/GenBank/DDBJ databases">
        <title>Genomic Encyclopedia of Type Strains, Phase IV (KMG-IV): sequencing the most valuable type-strain genomes for metagenomic binning, comparative biology and taxonomic classification.</title>
        <authorList>
            <person name="Goeker M."/>
        </authorList>
    </citation>
    <scope>NUCLEOTIDE SEQUENCE [LARGE SCALE GENOMIC DNA]</scope>
    <source>
        <strain evidence="5 6">DSM 104297</strain>
    </source>
</reference>
<feature type="domain" description="HTH gntR-type" evidence="4">
    <location>
        <begin position="5"/>
        <end position="73"/>
    </location>
</feature>
<evidence type="ECO:0000256" key="2">
    <source>
        <dbReference type="ARBA" id="ARBA00023125"/>
    </source>
</evidence>
<dbReference type="EMBL" id="JAFBFC010000001">
    <property type="protein sequence ID" value="MBM7701227.1"/>
    <property type="molecule type" value="Genomic_DNA"/>
</dbReference>
<protein>
    <submittedName>
        <fullName evidence="5">DNA-binding FadR family transcriptional regulator</fullName>
    </submittedName>
</protein>
<keyword evidence="2 5" id="KW-0238">DNA-binding</keyword>
<dbReference type="RefSeq" id="WP_205182424.1">
    <property type="nucleotide sequence ID" value="NZ_JAFBFC010000001.1"/>
</dbReference>
<sequence>MSERSKVYVEILEQIREMMEADGLKTGDKIPSERELAERLNAGRSSVREALRALELLGIIETRRGEGTFIKEVGEHQLIDVLATFLLQDHKAKDDLAETKYWLERTCLYLSLERMTSSSLQTFQRRMTNKEEQYDYLFEVLFDVTDNHLLYRIWRAVAGYARTMKDVSDCNDKERMEMLIEAIISGNKKQALHLHEQFYR</sequence>
<dbReference type="PANTHER" id="PTHR43537:SF54">
    <property type="entry name" value="TRANSCRIPTIONAL REGULATOR, GNTR FAMILY"/>
    <property type="match status" value="1"/>
</dbReference>
<dbReference type="PRINTS" id="PR00035">
    <property type="entry name" value="HTHGNTR"/>
</dbReference>
<evidence type="ECO:0000259" key="4">
    <source>
        <dbReference type="PROSITE" id="PS50949"/>
    </source>
</evidence>
<name>A0ABS2QQC7_9BACI</name>
<proteinExistence type="predicted"/>
<dbReference type="InterPro" id="IPR000524">
    <property type="entry name" value="Tscrpt_reg_HTH_GntR"/>
</dbReference>
<dbReference type="CDD" id="cd07377">
    <property type="entry name" value="WHTH_GntR"/>
    <property type="match status" value="1"/>
</dbReference>
<evidence type="ECO:0000256" key="3">
    <source>
        <dbReference type="ARBA" id="ARBA00023163"/>
    </source>
</evidence>
<keyword evidence="1" id="KW-0805">Transcription regulation</keyword>
<dbReference type="SUPFAM" id="SSF46785">
    <property type="entry name" value="Winged helix' DNA-binding domain"/>
    <property type="match status" value="1"/>
</dbReference>
<dbReference type="SMART" id="SM00345">
    <property type="entry name" value="HTH_GNTR"/>
    <property type="match status" value="1"/>
</dbReference>
<accession>A0ABS2QQC7</accession>
<evidence type="ECO:0000313" key="5">
    <source>
        <dbReference type="EMBL" id="MBM7701227.1"/>
    </source>
</evidence>